<dbReference type="EMBL" id="JRES01001080">
    <property type="protein sequence ID" value="KNC25692.1"/>
    <property type="molecule type" value="Genomic_DNA"/>
</dbReference>
<dbReference type="Proteomes" id="UP000037069">
    <property type="component" value="Unassembled WGS sequence"/>
</dbReference>
<dbReference type="GO" id="GO:0008270">
    <property type="term" value="F:zinc ion binding"/>
    <property type="evidence" value="ECO:0007669"/>
    <property type="project" value="UniProtKB-KW"/>
</dbReference>
<evidence type="ECO:0000256" key="1">
    <source>
        <dbReference type="ARBA" id="ARBA00022771"/>
    </source>
</evidence>
<keyword evidence="1 3" id="KW-0863">Zinc-finger</keyword>
<evidence type="ECO:0000313" key="6">
    <source>
        <dbReference type="Proteomes" id="UP000037069"/>
    </source>
</evidence>
<dbReference type="InterPro" id="IPR001841">
    <property type="entry name" value="Znf_RING"/>
</dbReference>
<evidence type="ECO:0000259" key="4">
    <source>
        <dbReference type="PROSITE" id="PS50089"/>
    </source>
</evidence>
<feature type="domain" description="RING-type" evidence="4">
    <location>
        <begin position="47"/>
        <end position="88"/>
    </location>
</feature>
<sequence length="91" mass="10458">MAMWHVMMGMGIGLIATILTVFVTQRKHRAIPHNSKTNYFSPPGEQCPICLANMENDEMIYLNCGHAIHEHCLRDLRRYGVNKCPTCREKI</sequence>
<keyword evidence="6" id="KW-1185">Reference proteome</keyword>
<evidence type="ECO:0000313" key="5">
    <source>
        <dbReference type="EMBL" id="KNC25692.1"/>
    </source>
</evidence>
<dbReference type="OrthoDB" id="8062037at2759"/>
<dbReference type="SUPFAM" id="SSF57850">
    <property type="entry name" value="RING/U-box"/>
    <property type="match status" value="1"/>
</dbReference>
<dbReference type="InterPro" id="IPR013083">
    <property type="entry name" value="Znf_RING/FYVE/PHD"/>
</dbReference>
<proteinExistence type="predicted"/>
<dbReference type="Gene3D" id="3.30.40.10">
    <property type="entry name" value="Zinc/RING finger domain, C3HC4 (zinc finger)"/>
    <property type="match status" value="1"/>
</dbReference>
<organism evidence="5 6">
    <name type="scientific">Lucilia cuprina</name>
    <name type="common">Green bottle fly</name>
    <name type="synonym">Australian sheep blowfly</name>
    <dbReference type="NCBI Taxonomy" id="7375"/>
    <lineage>
        <taxon>Eukaryota</taxon>
        <taxon>Metazoa</taxon>
        <taxon>Ecdysozoa</taxon>
        <taxon>Arthropoda</taxon>
        <taxon>Hexapoda</taxon>
        <taxon>Insecta</taxon>
        <taxon>Pterygota</taxon>
        <taxon>Neoptera</taxon>
        <taxon>Endopterygota</taxon>
        <taxon>Diptera</taxon>
        <taxon>Brachycera</taxon>
        <taxon>Muscomorpha</taxon>
        <taxon>Oestroidea</taxon>
        <taxon>Calliphoridae</taxon>
        <taxon>Luciliinae</taxon>
        <taxon>Lucilia</taxon>
    </lineage>
</organism>
<comment type="caution">
    <text evidence="5">The sequence shown here is derived from an EMBL/GenBank/DDBJ whole genome shotgun (WGS) entry which is preliminary data.</text>
</comment>
<accession>A0A0L0C046</accession>
<dbReference type="Pfam" id="PF13639">
    <property type="entry name" value="zf-RING_2"/>
    <property type="match status" value="1"/>
</dbReference>
<protein>
    <recommendedName>
        <fullName evidence="4">RING-type domain-containing protein</fullName>
    </recommendedName>
</protein>
<gene>
    <name evidence="5" type="ORF">FF38_11591</name>
</gene>
<dbReference type="AlphaFoldDB" id="A0A0L0C046"/>
<dbReference type="SMART" id="SM00184">
    <property type="entry name" value="RING"/>
    <property type="match status" value="1"/>
</dbReference>
<evidence type="ECO:0000256" key="3">
    <source>
        <dbReference type="PROSITE-ProRule" id="PRU00175"/>
    </source>
</evidence>
<keyword evidence="2" id="KW-0862">Zinc</keyword>
<dbReference type="PROSITE" id="PS50089">
    <property type="entry name" value="ZF_RING_2"/>
    <property type="match status" value="1"/>
</dbReference>
<name>A0A0L0C046_LUCCU</name>
<dbReference type="OMA" id="MENDEMI"/>
<keyword evidence="1 3" id="KW-0479">Metal-binding</keyword>
<reference evidence="5 6" key="1">
    <citation type="journal article" date="2015" name="Nat. Commun.">
        <title>Lucilia cuprina genome unlocks parasitic fly biology to underpin future interventions.</title>
        <authorList>
            <person name="Anstead C.A."/>
            <person name="Korhonen P.K."/>
            <person name="Young N.D."/>
            <person name="Hall R.S."/>
            <person name="Jex A.R."/>
            <person name="Murali S.C."/>
            <person name="Hughes D.S."/>
            <person name="Lee S.F."/>
            <person name="Perry T."/>
            <person name="Stroehlein A.J."/>
            <person name="Ansell B.R."/>
            <person name="Breugelmans B."/>
            <person name="Hofmann A."/>
            <person name="Qu J."/>
            <person name="Dugan S."/>
            <person name="Lee S.L."/>
            <person name="Chao H."/>
            <person name="Dinh H."/>
            <person name="Han Y."/>
            <person name="Doddapaneni H.V."/>
            <person name="Worley K.C."/>
            <person name="Muzny D.M."/>
            <person name="Ioannidis P."/>
            <person name="Waterhouse R.M."/>
            <person name="Zdobnov E.M."/>
            <person name="James P.J."/>
            <person name="Bagnall N.H."/>
            <person name="Kotze A.C."/>
            <person name="Gibbs R.A."/>
            <person name="Richards S."/>
            <person name="Batterham P."/>
            <person name="Gasser R.B."/>
        </authorList>
    </citation>
    <scope>NUCLEOTIDE SEQUENCE [LARGE SCALE GENOMIC DNA]</scope>
    <source>
        <strain evidence="5 6">LS</strain>
        <tissue evidence="5">Full body</tissue>
    </source>
</reference>
<evidence type="ECO:0000256" key="2">
    <source>
        <dbReference type="ARBA" id="ARBA00022833"/>
    </source>
</evidence>